<proteinExistence type="predicted"/>
<evidence type="ECO:0000313" key="2">
    <source>
        <dbReference type="EMBL" id="BCX48165.1"/>
    </source>
</evidence>
<evidence type="ECO:0000256" key="1">
    <source>
        <dbReference type="SAM" id="SignalP"/>
    </source>
</evidence>
<keyword evidence="1" id="KW-0732">Signal</keyword>
<reference evidence="2 3" key="1">
    <citation type="submission" date="2021-06" db="EMBL/GenBank/DDBJ databases">
        <title>Complete genome of Haloferula helveola possessing various polysaccharide degrading enzymes.</title>
        <authorList>
            <person name="Takami H."/>
            <person name="Huang C."/>
            <person name="Hamasaki K."/>
        </authorList>
    </citation>
    <scope>NUCLEOTIDE SEQUENCE [LARGE SCALE GENOMIC DNA]</scope>
    <source>
        <strain evidence="2 3">CN-1</strain>
    </source>
</reference>
<keyword evidence="3" id="KW-1185">Reference proteome</keyword>
<feature type="chain" id="PRO_5045114469" evidence="1">
    <location>
        <begin position="19"/>
        <end position="144"/>
    </location>
</feature>
<accession>A0ABM7RKG7</accession>
<dbReference type="Proteomes" id="UP001374893">
    <property type="component" value="Chromosome"/>
</dbReference>
<evidence type="ECO:0000313" key="3">
    <source>
        <dbReference type="Proteomes" id="UP001374893"/>
    </source>
</evidence>
<sequence>MKIATSLILLLATAFAFASFPGLLTKQSRDWQFVQSVGGMKVSVDEGKVLTVDCDVSGLRKVTVKPTMINSGLAVGDVRHRRAGDRIQLTLTTRLIGEGATTTPGPLDLSKYPAGIYTVEYRDPDGALHEIGKVTLSDPKGPER</sequence>
<gene>
    <name evidence="2" type="ORF">HAHE_20730</name>
</gene>
<dbReference type="EMBL" id="AP024702">
    <property type="protein sequence ID" value="BCX48165.1"/>
    <property type="molecule type" value="Genomic_DNA"/>
</dbReference>
<dbReference type="RefSeq" id="WP_338690780.1">
    <property type="nucleotide sequence ID" value="NZ_AP024702.1"/>
</dbReference>
<feature type="signal peptide" evidence="1">
    <location>
        <begin position="1"/>
        <end position="18"/>
    </location>
</feature>
<name>A0ABM7RKG7_9BACT</name>
<organism evidence="2 3">
    <name type="scientific">Haloferula helveola</name>
    <dbReference type="NCBI Taxonomy" id="490095"/>
    <lineage>
        <taxon>Bacteria</taxon>
        <taxon>Pseudomonadati</taxon>
        <taxon>Verrucomicrobiota</taxon>
        <taxon>Verrucomicrobiia</taxon>
        <taxon>Verrucomicrobiales</taxon>
        <taxon>Verrucomicrobiaceae</taxon>
        <taxon>Haloferula</taxon>
    </lineage>
</organism>
<protein>
    <submittedName>
        <fullName evidence="2">Uncharacterized protein</fullName>
    </submittedName>
</protein>